<reference evidence="2" key="1">
    <citation type="journal article" date="2023" name="Nat. Plants">
        <title>Single-cell RNA sequencing provides a high-resolution roadmap for understanding the multicellular compartmentation of specialized metabolism.</title>
        <authorList>
            <person name="Sun S."/>
            <person name="Shen X."/>
            <person name="Li Y."/>
            <person name="Li Y."/>
            <person name="Wang S."/>
            <person name="Li R."/>
            <person name="Zhang H."/>
            <person name="Shen G."/>
            <person name="Guo B."/>
            <person name="Wei J."/>
            <person name="Xu J."/>
            <person name="St-Pierre B."/>
            <person name="Chen S."/>
            <person name="Sun C."/>
        </authorList>
    </citation>
    <scope>NUCLEOTIDE SEQUENCE [LARGE SCALE GENOMIC DNA]</scope>
</reference>
<proteinExistence type="predicted"/>
<organism evidence="1 2">
    <name type="scientific">Catharanthus roseus</name>
    <name type="common">Madagascar periwinkle</name>
    <name type="synonym">Vinca rosea</name>
    <dbReference type="NCBI Taxonomy" id="4058"/>
    <lineage>
        <taxon>Eukaryota</taxon>
        <taxon>Viridiplantae</taxon>
        <taxon>Streptophyta</taxon>
        <taxon>Embryophyta</taxon>
        <taxon>Tracheophyta</taxon>
        <taxon>Spermatophyta</taxon>
        <taxon>Magnoliopsida</taxon>
        <taxon>eudicotyledons</taxon>
        <taxon>Gunneridae</taxon>
        <taxon>Pentapetalae</taxon>
        <taxon>asterids</taxon>
        <taxon>lamiids</taxon>
        <taxon>Gentianales</taxon>
        <taxon>Apocynaceae</taxon>
        <taxon>Rauvolfioideae</taxon>
        <taxon>Vinceae</taxon>
        <taxon>Catharanthinae</taxon>
        <taxon>Catharanthus</taxon>
    </lineage>
</organism>
<protein>
    <submittedName>
        <fullName evidence="1">Uncharacterized protein</fullName>
    </submittedName>
</protein>
<accession>A0ACC0BTQ5</accession>
<evidence type="ECO:0000313" key="1">
    <source>
        <dbReference type="EMBL" id="KAI5675957.1"/>
    </source>
</evidence>
<sequence>MLMLEGVKTLKKEEVVGMEGQEKEKEWQLEVGGRDISFDDRLLNTILETSNDGIRFYTKKFSFFITNRITVRVFNTFCLILLELVIPLGLEKSTTNILLKEWVLQKMRKGQEGMNIDEEESEEEQEEETYRKEMRQKKRQERVEEGQSSGSMTQIMDMVTSLKYKMHMFLLLLIYDDALLMLYMLIQDAYVVFSCI</sequence>
<keyword evidence="2" id="KW-1185">Reference proteome</keyword>
<dbReference type="EMBL" id="CM044702">
    <property type="protein sequence ID" value="KAI5675957.1"/>
    <property type="molecule type" value="Genomic_DNA"/>
</dbReference>
<gene>
    <name evidence="1" type="ORF">M9H77_06907</name>
</gene>
<name>A0ACC0BTQ5_CATRO</name>
<dbReference type="Proteomes" id="UP001060085">
    <property type="component" value="Linkage Group LG02"/>
</dbReference>
<evidence type="ECO:0000313" key="2">
    <source>
        <dbReference type="Proteomes" id="UP001060085"/>
    </source>
</evidence>
<comment type="caution">
    <text evidence="1">The sequence shown here is derived from an EMBL/GenBank/DDBJ whole genome shotgun (WGS) entry which is preliminary data.</text>
</comment>